<dbReference type="InterPro" id="IPR018252">
    <property type="entry name" value="Annexin_repeat_CS"/>
</dbReference>
<evidence type="ECO:0000256" key="6">
    <source>
        <dbReference type="ARBA" id="ARBA00023216"/>
    </source>
</evidence>
<evidence type="ECO:0000256" key="4">
    <source>
        <dbReference type="ARBA" id="ARBA00022837"/>
    </source>
</evidence>
<evidence type="ECO:0000256" key="8">
    <source>
        <dbReference type="ARBA" id="ARBA00023329"/>
    </source>
</evidence>
<dbReference type="GO" id="GO:0042589">
    <property type="term" value="C:zymogen granule membrane"/>
    <property type="evidence" value="ECO:0007669"/>
    <property type="project" value="UniProtKB-SubCell"/>
</dbReference>
<comment type="domain">
    <text evidence="10">A pair of annexin repeats may form one binding site for calcium and phospholipid.</text>
</comment>
<dbReference type="OrthoDB" id="37886at2759"/>
<dbReference type="GO" id="GO:0005886">
    <property type="term" value="C:plasma membrane"/>
    <property type="evidence" value="ECO:0007669"/>
    <property type="project" value="TreeGrafter"/>
</dbReference>
<comment type="caution">
    <text evidence="12">The sequence shown here is derived from an EMBL/GenBank/DDBJ whole genome shotgun (WGS) entry which is preliminary data.</text>
</comment>
<organism evidence="12 13">
    <name type="scientific">Ramazzottius varieornatus</name>
    <name type="common">Water bear</name>
    <name type="synonym">Tardigrade</name>
    <dbReference type="NCBI Taxonomy" id="947166"/>
    <lineage>
        <taxon>Eukaryota</taxon>
        <taxon>Metazoa</taxon>
        <taxon>Ecdysozoa</taxon>
        <taxon>Tardigrada</taxon>
        <taxon>Eutardigrada</taxon>
        <taxon>Parachela</taxon>
        <taxon>Hypsibioidea</taxon>
        <taxon>Ramazzottiidae</taxon>
        <taxon>Ramazzottius</taxon>
    </lineage>
</organism>
<dbReference type="STRING" id="947166.A0A1D1UYR5"/>
<keyword evidence="8" id="KW-0968">Cytoplasmic vesicle</keyword>
<dbReference type="InterPro" id="IPR001464">
    <property type="entry name" value="Annexin"/>
</dbReference>
<gene>
    <name evidence="12" type="primary">RvY_06324</name>
    <name evidence="12" type="synonym">RvY_06324.1</name>
    <name evidence="12" type="ORF">RvY_06324-1</name>
</gene>
<comment type="subcellular location">
    <subcellularLocation>
        <location evidence="9">Zymogen granule membrane</location>
        <topology evidence="9">Peripheral membrane protein</topology>
    </subcellularLocation>
</comment>
<dbReference type="GO" id="GO:0001786">
    <property type="term" value="F:phosphatidylserine binding"/>
    <property type="evidence" value="ECO:0007669"/>
    <property type="project" value="TreeGrafter"/>
</dbReference>
<dbReference type="PROSITE" id="PS00223">
    <property type="entry name" value="ANNEXIN_1"/>
    <property type="match status" value="1"/>
</dbReference>
<evidence type="ECO:0000256" key="2">
    <source>
        <dbReference type="ARBA" id="ARBA00022553"/>
    </source>
</evidence>
<dbReference type="InterPro" id="IPR002391">
    <property type="entry name" value="ANX4"/>
</dbReference>
<evidence type="ECO:0000256" key="9">
    <source>
        <dbReference type="ARBA" id="ARBA00024321"/>
    </source>
</evidence>
<proteinExistence type="inferred from homology"/>
<keyword evidence="5" id="KW-0007">Acetylation</keyword>
<dbReference type="FunFam" id="1.10.220.10:FF:000002">
    <property type="entry name" value="Annexin"/>
    <property type="match status" value="1"/>
</dbReference>
<evidence type="ECO:0000313" key="13">
    <source>
        <dbReference type="Proteomes" id="UP000186922"/>
    </source>
</evidence>
<feature type="region of interest" description="Disordered" evidence="11">
    <location>
        <begin position="1"/>
        <end position="53"/>
    </location>
</feature>
<name>A0A1D1UYR5_RAMVA</name>
<keyword evidence="7 10" id="KW-0111">Calcium/phospholipid-binding</keyword>
<keyword evidence="13" id="KW-1185">Reference proteome</keyword>
<dbReference type="EMBL" id="BDGG01000002">
    <property type="protein sequence ID" value="GAU94581.1"/>
    <property type="molecule type" value="Genomic_DNA"/>
</dbReference>
<dbReference type="AlphaFoldDB" id="A0A1D1UYR5"/>
<dbReference type="InterPro" id="IPR037104">
    <property type="entry name" value="Annexin_sf"/>
</dbReference>
<dbReference type="SUPFAM" id="SSF47874">
    <property type="entry name" value="Annexin"/>
    <property type="match status" value="1"/>
</dbReference>
<sequence length="426" mass="48545">MATYVREVKQTTTSRSGLPQSHLASTRHIFEDTAQRQTSLSPSSSYTNGPPITYHRISVDPYDRDWEPAIYEYERFNPEEDAKALRKAMKGAGTDEKAIINILAKRSNRQRQQIAKAYRATQDRDLVKDLKSELSGTLEDVILGLMQPPEVYDAHTIHKAVAGVGTDEQTLIEVLGSRTAEELSWIKQAYLSEFKTDLSKDIAGDTSGFFRKLLLAKIDSSERMAADPNRGEIYPKQAYHEAQALWENGPKKWQNNEAFFIPIFTERSEEHLRQLFQDYKAIGRIDIEKDIEKELSGDVRALLLAFVRVCRNRPAYFAERLKNNLNSKTATRVIVSRAEKDLNSIKQVRPPSLLVVTCQICCLLLSGVSKNVRETFGTRHLGALFRRCQTCPTRHSGLQKRPLTSLQVDSNSTRILRTLFFRRNHS</sequence>
<dbReference type="GO" id="GO:0005509">
    <property type="term" value="F:calcium ion binding"/>
    <property type="evidence" value="ECO:0007669"/>
    <property type="project" value="InterPro"/>
</dbReference>
<evidence type="ECO:0000256" key="1">
    <source>
        <dbReference type="ARBA" id="ARBA00007831"/>
    </source>
</evidence>
<dbReference type="PANTHER" id="PTHR10502">
    <property type="entry name" value="ANNEXIN"/>
    <property type="match status" value="1"/>
</dbReference>
<comment type="similarity">
    <text evidence="1 10">Belongs to the annexin family.</text>
</comment>
<dbReference type="GO" id="GO:0005634">
    <property type="term" value="C:nucleus"/>
    <property type="evidence" value="ECO:0007669"/>
    <property type="project" value="TreeGrafter"/>
</dbReference>
<protein>
    <recommendedName>
        <fullName evidence="10">Annexin</fullName>
    </recommendedName>
</protein>
<evidence type="ECO:0000313" key="12">
    <source>
        <dbReference type="EMBL" id="GAU94581.1"/>
    </source>
</evidence>
<dbReference type="Gene3D" id="1.10.220.10">
    <property type="entry name" value="Annexin"/>
    <property type="match status" value="3"/>
</dbReference>
<evidence type="ECO:0000256" key="7">
    <source>
        <dbReference type="ARBA" id="ARBA00023302"/>
    </source>
</evidence>
<feature type="compositionally biased region" description="Polar residues" evidence="11">
    <location>
        <begin position="10"/>
        <end position="24"/>
    </location>
</feature>
<keyword evidence="2" id="KW-0597">Phosphoprotein</keyword>
<keyword evidence="3 10" id="KW-0677">Repeat</keyword>
<dbReference type="FunFam" id="1.10.220.10:FF:000004">
    <property type="entry name" value="Annexin"/>
    <property type="match status" value="1"/>
</dbReference>
<dbReference type="PROSITE" id="PS51897">
    <property type="entry name" value="ANNEXIN_2"/>
    <property type="match status" value="3"/>
</dbReference>
<dbReference type="GO" id="GO:0005544">
    <property type="term" value="F:calcium-dependent phospholipid binding"/>
    <property type="evidence" value="ECO:0007669"/>
    <property type="project" value="UniProtKB-KW"/>
</dbReference>
<evidence type="ECO:0000256" key="3">
    <source>
        <dbReference type="ARBA" id="ARBA00022737"/>
    </source>
</evidence>
<reference evidence="12 13" key="1">
    <citation type="journal article" date="2016" name="Nat. Commun.">
        <title>Extremotolerant tardigrade genome and improved radiotolerance of human cultured cells by tardigrade-unique protein.</title>
        <authorList>
            <person name="Hashimoto T."/>
            <person name="Horikawa D.D."/>
            <person name="Saito Y."/>
            <person name="Kuwahara H."/>
            <person name="Kozuka-Hata H."/>
            <person name="Shin-I T."/>
            <person name="Minakuchi Y."/>
            <person name="Ohishi K."/>
            <person name="Motoyama A."/>
            <person name="Aizu T."/>
            <person name="Enomoto A."/>
            <person name="Kondo K."/>
            <person name="Tanaka S."/>
            <person name="Hara Y."/>
            <person name="Koshikawa S."/>
            <person name="Sagara H."/>
            <person name="Miura T."/>
            <person name="Yokobori S."/>
            <person name="Miyagawa K."/>
            <person name="Suzuki Y."/>
            <person name="Kubo T."/>
            <person name="Oyama M."/>
            <person name="Kohara Y."/>
            <person name="Fujiyama A."/>
            <person name="Arakawa K."/>
            <person name="Katayama T."/>
            <person name="Toyoda A."/>
            <person name="Kunieda T."/>
        </authorList>
    </citation>
    <scope>NUCLEOTIDE SEQUENCE [LARGE SCALE GENOMIC DNA]</scope>
    <source>
        <strain evidence="12 13">YOKOZUNA-1</strain>
    </source>
</reference>
<dbReference type="FunFam" id="1.10.220.10:FF:000003">
    <property type="entry name" value="Annexin"/>
    <property type="match status" value="1"/>
</dbReference>
<dbReference type="InterPro" id="IPR018502">
    <property type="entry name" value="Annexin_repeat"/>
</dbReference>
<evidence type="ECO:0000256" key="11">
    <source>
        <dbReference type="SAM" id="MobiDB-lite"/>
    </source>
</evidence>
<accession>A0A1D1UYR5</accession>
<dbReference type="PANTHER" id="PTHR10502:SF177">
    <property type="entry name" value="ANNEXIN B10"/>
    <property type="match status" value="1"/>
</dbReference>
<dbReference type="SMART" id="SM00335">
    <property type="entry name" value="ANX"/>
    <property type="match status" value="3"/>
</dbReference>
<evidence type="ECO:0000256" key="10">
    <source>
        <dbReference type="RuleBase" id="RU003540"/>
    </source>
</evidence>
<keyword evidence="6 10" id="KW-0041">Annexin</keyword>
<dbReference type="Proteomes" id="UP000186922">
    <property type="component" value="Unassembled WGS sequence"/>
</dbReference>
<evidence type="ECO:0000256" key="5">
    <source>
        <dbReference type="ARBA" id="ARBA00022990"/>
    </source>
</evidence>
<keyword evidence="4 10" id="KW-0106">Calcium</keyword>
<dbReference type="PRINTS" id="PR00196">
    <property type="entry name" value="ANNEXIN"/>
</dbReference>
<dbReference type="PRINTS" id="PR00200">
    <property type="entry name" value="ANNEXINIV"/>
</dbReference>
<feature type="compositionally biased region" description="Polar residues" evidence="11">
    <location>
        <begin position="35"/>
        <end position="50"/>
    </location>
</feature>
<dbReference type="Pfam" id="PF00191">
    <property type="entry name" value="Annexin"/>
    <property type="match status" value="3"/>
</dbReference>